<evidence type="ECO:0000313" key="21">
    <source>
        <dbReference type="EMBL" id="EPY49246.1"/>
    </source>
</evidence>
<comment type="similarity">
    <text evidence="4">Belongs to the pex2/pex10/pex12 family.</text>
</comment>
<dbReference type="GO" id="GO:0016874">
    <property type="term" value="F:ligase activity"/>
    <property type="evidence" value="ECO:0007669"/>
    <property type="project" value="UniProtKB-KW"/>
</dbReference>
<evidence type="ECO:0000256" key="15">
    <source>
        <dbReference type="ARBA" id="ARBA00022989"/>
    </source>
</evidence>
<dbReference type="HOGENOM" id="CLU_918773_0_0_1"/>
<dbReference type="InterPro" id="IPR025654">
    <property type="entry name" value="PEX2/10"/>
</dbReference>
<dbReference type="PANTHER" id="PTHR23350:SF0">
    <property type="entry name" value="PEROXISOME BIOGENESIS FACTOR 10"/>
    <property type="match status" value="1"/>
</dbReference>
<evidence type="ECO:0000256" key="4">
    <source>
        <dbReference type="ARBA" id="ARBA00008704"/>
    </source>
</evidence>
<dbReference type="PROSITE" id="PS00518">
    <property type="entry name" value="ZF_RING_1"/>
    <property type="match status" value="1"/>
</dbReference>
<evidence type="ECO:0000256" key="2">
    <source>
        <dbReference type="ARBA" id="ARBA00004585"/>
    </source>
</evidence>
<keyword evidence="13" id="KW-0862">Zinc</keyword>
<evidence type="ECO:0000256" key="6">
    <source>
        <dbReference type="ARBA" id="ARBA00022448"/>
    </source>
</evidence>
<keyword evidence="7" id="KW-0962">Peroxisome biogenesis</keyword>
<dbReference type="GO" id="GO:0008270">
    <property type="term" value="F:zinc ion binding"/>
    <property type="evidence" value="ECO:0007669"/>
    <property type="project" value="UniProtKB-KW"/>
</dbReference>
<dbReference type="Pfam" id="PF13639">
    <property type="entry name" value="zf-RING_2"/>
    <property type="match status" value="1"/>
</dbReference>
<dbReference type="SUPFAM" id="SSF57850">
    <property type="entry name" value="RING/U-box"/>
    <property type="match status" value="1"/>
</dbReference>
<sequence>MELFSSASPLQIVLSNEIDGLCTQFLRSQIETALKTLTSPRPLWVSSVPQECFSTLANLLYQLSSLGRESLGNEVSRILLVKSNGRSALEKVSPKQQTYEILFNLGSEIILLLLKKWGQHSVRRMSSTHGSHHDHSDSSHTKYELVTRLLVFLKKWMPALSRIFSIIRLLFLINKHHCRSFSQLLLGFHYISLDTSRRNLPSKEFLLLIIYHFIKLAISFLRNTKRGKHLLNPETDQDSWSLEPPTLEDPKAFPFIPAPSRKCALCMEWIHRPTVTECGHIYCWHCIFNWTKTKPECPLCRSFSSPSKLILLR</sequence>
<keyword evidence="6" id="KW-0813">Transport</keyword>
<accession>S9X628</accession>
<keyword evidence="14" id="KW-0653">Protein transport</keyword>
<dbReference type="AlphaFoldDB" id="S9X628"/>
<evidence type="ECO:0000313" key="22">
    <source>
        <dbReference type="Proteomes" id="UP000015464"/>
    </source>
</evidence>
<keyword evidence="10" id="KW-0479">Metal-binding</keyword>
<evidence type="ECO:0000256" key="13">
    <source>
        <dbReference type="ARBA" id="ARBA00022833"/>
    </source>
</evidence>
<gene>
    <name evidence="21" type="ORF">SPOG_04400</name>
</gene>
<evidence type="ECO:0000256" key="11">
    <source>
        <dbReference type="ARBA" id="ARBA00022771"/>
    </source>
</evidence>
<dbReference type="SMART" id="SM00184">
    <property type="entry name" value="RING"/>
    <property type="match status" value="1"/>
</dbReference>
<evidence type="ECO:0000256" key="5">
    <source>
        <dbReference type="ARBA" id="ARBA00012483"/>
    </source>
</evidence>
<dbReference type="RefSeq" id="XP_013025931.1">
    <property type="nucleotide sequence ID" value="XM_013170477.1"/>
</dbReference>
<dbReference type="eggNOG" id="KOG0317">
    <property type="taxonomic scope" value="Eukaryota"/>
</dbReference>
<dbReference type="InterPro" id="IPR001841">
    <property type="entry name" value="Znf_RING"/>
</dbReference>
<dbReference type="Gene3D" id="3.30.40.10">
    <property type="entry name" value="Zinc/RING finger domain, C3HC4 (zinc finger)"/>
    <property type="match status" value="1"/>
</dbReference>
<evidence type="ECO:0000256" key="10">
    <source>
        <dbReference type="ARBA" id="ARBA00022723"/>
    </source>
</evidence>
<dbReference type="GeneID" id="25038713"/>
<evidence type="ECO:0000256" key="19">
    <source>
        <dbReference type="PROSITE-ProRule" id="PRU00175"/>
    </source>
</evidence>
<feature type="domain" description="RING-type" evidence="20">
    <location>
        <begin position="263"/>
        <end position="301"/>
    </location>
</feature>
<comment type="pathway">
    <text evidence="3">Protein modification; protein ubiquitination.</text>
</comment>
<keyword evidence="21" id="KW-0436">Ligase</keyword>
<dbReference type="CDD" id="cd16527">
    <property type="entry name" value="RING-HC_PEX10"/>
    <property type="match status" value="1"/>
</dbReference>
<evidence type="ECO:0000256" key="18">
    <source>
        <dbReference type="ARBA" id="ARBA00041230"/>
    </source>
</evidence>
<evidence type="ECO:0000259" key="20">
    <source>
        <dbReference type="PROSITE" id="PS50089"/>
    </source>
</evidence>
<protein>
    <recommendedName>
        <fullName evidence="5">RING-type E3 ubiquitin transferase</fullName>
        <ecNumber evidence="5">2.3.2.27</ecNumber>
    </recommendedName>
    <alternativeName>
        <fullName evidence="18">Peroxin-10</fullName>
    </alternativeName>
</protein>
<dbReference type="GO" id="GO:0005778">
    <property type="term" value="C:peroxisomal membrane"/>
    <property type="evidence" value="ECO:0007669"/>
    <property type="project" value="UniProtKB-SubCell"/>
</dbReference>
<dbReference type="InterPro" id="IPR017907">
    <property type="entry name" value="Znf_RING_CS"/>
</dbReference>
<dbReference type="EMBL" id="KE546996">
    <property type="protein sequence ID" value="EPY49246.1"/>
    <property type="molecule type" value="Genomic_DNA"/>
</dbReference>
<keyword evidence="9" id="KW-0812">Transmembrane</keyword>
<keyword evidence="11 19" id="KW-0863">Zinc-finger</keyword>
<comment type="catalytic activity">
    <reaction evidence="1">
        <text>S-ubiquitinyl-[E2 ubiquitin-conjugating enzyme]-L-cysteine + [acceptor protein]-L-lysine = [E2 ubiquitin-conjugating enzyme]-L-cysteine + N(6)-ubiquitinyl-[acceptor protein]-L-lysine.</text>
        <dbReference type="EC" id="2.3.2.27"/>
    </reaction>
</comment>
<name>S9X628_SCHCR</name>
<dbReference type="PROSITE" id="PS50089">
    <property type="entry name" value="ZF_RING_2"/>
    <property type="match status" value="1"/>
</dbReference>
<evidence type="ECO:0000256" key="14">
    <source>
        <dbReference type="ARBA" id="ARBA00022927"/>
    </source>
</evidence>
<evidence type="ECO:0000256" key="16">
    <source>
        <dbReference type="ARBA" id="ARBA00023136"/>
    </source>
</evidence>
<keyword evidence="12" id="KW-0833">Ubl conjugation pathway</keyword>
<proteinExistence type="inferred from homology"/>
<dbReference type="PANTHER" id="PTHR23350">
    <property type="entry name" value="PEROXISOME ASSEMBLY PROTEIN 10"/>
    <property type="match status" value="1"/>
</dbReference>
<dbReference type="OMA" id="GHIYCWH"/>
<dbReference type="OrthoDB" id="6270329at2759"/>
<evidence type="ECO:0000256" key="8">
    <source>
        <dbReference type="ARBA" id="ARBA00022679"/>
    </source>
</evidence>
<dbReference type="InterPro" id="IPR013083">
    <property type="entry name" value="Znf_RING/FYVE/PHD"/>
</dbReference>
<evidence type="ECO:0000256" key="17">
    <source>
        <dbReference type="ARBA" id="ARBA00023140"/>
    </source>
</evidence>
<evidence type="ECO:0000256" key="1">
    <source>
        <dbReference type="ARBA" id="ARBA00000900"/>
    </source>
</evidence>
<keyword evidence="22" id="KW-1185">Reference proteome</keyword>
<keyword evidence="15" id="KW-1133">Transmembrane helix</keyword>
<evidence type="ECO:0000256" key="9">
    <source>
        <dbReference type="ARBA" id="ARBA00022692"/>
    </source>
</evidence>
<dbReference type="GO" id="GO:0016558">
    <property type="term" value="P:protein import into peroxisome matrix"/>
    <property type="evidence" value="ECO:0007669"/>
    <property type="project" value="InterPro"/>
</dbReference>
<keyword evidence="17" id="KW-0576">Peroxisome</keyword>
<comment type="subcellular location">
    <subcellularLocation>
        <location evidence="2">Peroxisome membrane</location>
        <topology evidence="2">Multi-pass membrane protein</topology>
    </subcellularLocation>
</comment>
<dbReference type="EC" id="2.3.2.27" evidence="5"/>
<organism evidence="21 22">
    <name type="scientific">Schizosaccharomyces cryophilus (strain OY26 / ATCC MYA-4695 / CBS 11777 / NBRC 106824 / NRRL Y48691)</name>
    <name type="common">Fission yeast</name>
    <dbReference type="NCBI Taxonomy" id="653667"/>
    <lineage>
        <taxon>Eukaryota</taxon>
        <taxon>Fungi</taxon>
        <taxon>Dikarya</taxon>
        <taxon>Ascomycota</taxon>
        <taxon>Taphrinomycotina</taxon>
        <taxon>Schizosaccharomycetes</taxon>
        <taxon>Schizosaccharomycetales</taxon>
        <taxon>Schizosaccharomycetaceae</taxon>
        <taxon>Schizosaccharomyces</taxon>
    </lineage>
</organism>
<dbReference type="Proteomes" id="UP000015464">
    <property type="component" value="Unassembled WGS sequence"/>
</dbReference>
<evidence type="ECO:0000256" key="3">
    <source>
        <dbReference type="ARBA" id="ARBA00004906"/>
    </source>
</evidence>
<evidence type="ECO:0000256" key="7">
    <source>
        <dbReference type="ARBA" id="ARBA00022593"/>
    </source>
</evidence>
<dbReference type="STRING" id="653667.S9X628"/>
<keyword evidence="8" id="KW-0808">Transferase</keyword>
<reference evidence="21 22" key="1">
    <citation type="journal article" date="2011" name="Science">
        <title>Comparative functional genomics of the fission yeasts.</title>
        <authorList>
            <person name="Rhind N."/>
            <person name="Chen Z."/>
            <person name="Yassour M."/>
            <person name="Thompson D.A."/>
            <person name="Haas B.J."/>
            <person name="Habib N."/>
            <person name="Wapinski I."/>
            <person name="Roy S."/>
            <person name="Lin M.F."/>
            <person name="Heiman D.I."/>
            <person name="Young S.K."/>
            <person name="Furuya K."/>
            <person name="Guo Y."/>
            <person name="Pidoux A."/>
            <person name="Chen H.M."/>
            <person name="Robbertse B."/>
            <person name="Goldberg J.M."/>
            <person name="Aoki K."/>
            <person name="Bayne E.H."/>
            <person name="Berlin A.M."/>
            <person name="Desjardins C.A."/>
            <person name="Dobbs E."/>
            <person name="Dukaj L."/>
            <person name="Fan L."/>
            <person name="FitzGerald M.G."/>
            <person name="French C."/>
            <person name="Gujja S."/>
            <person name="Hansen K."/>
            <person name="Keifenheim D."/>
            <person name="Levin J.Z."/>
            <person name="Mosher R.A."/>
            <person name="Mueller C.A."/>
            <person name="Pfiffner J."/>
            <person name="Priest M."/>
            <person name="Russ C."/>
            <person name="Smialowska A."/>
            <person name="Swoboda P."/>
            <person name="Sykes S.M."/>
            <person name="Vaughn M."/>
            <person name="Vengrova S."/>
            <person name="Yoder R."/>
            <person name="Zeng Q."/>
            <person name="Allshire R."/>
            <person name="Baulcombe D."/>
            <person name="Birren B.W."/>
            <person name="Brown W."/>
            <person name="Ekwall K."/>
            <person name="Kellis M."/>
            <person name="Leatherwood J."/>
            <person name="Levin H."/>
            <person name="Margalit H."/>
            <person name="Martienssen R."/>
            <person name="Nieduszynski C.A."/>
            <person name="Spatafora J.W."/>
            <person name="Friedman N."/>
            <person name="Dalgaard J.Z."/>
            <person name="Baumann P."/>
            <person name="Niki H."/>
            <person name="Regev A."/>
            <person name="Nusbaum C."/>
        </authorList>
    </citation>
    <scope>NUCLEOTIDE SEQUENCE [LARGE SCALE GENOMIC DNA]</scope>
    <source>
        <strain evidence="22">OY26 / ATCC MYA-4695 / CBS 11777 / NBRC 106824 / NRRL Y48691</strain>
    </source>
</reference>
<keyword evidence="16" id="KW-0472">Membrane</keyword>
<evidence type="ECO:0000256" key="12">
    <source>
        <dbReference type="ARBA" id="ARBA00022786"/>
    </source>
</evidence>
<dbReference type="GO" id="GO:0061630">
    <property type="term" value="F:ubiquitin protein ligase activity"/>
    <property type="evidence" value="ECO:0007669"/>
    <property type="project" value="UniProtKB-EC"/>
</dbReference>